<organism evidence="2 3">
    <name type="scientific">Flavobacterium chuncheonense</name>
    <dbReference type="NCBI Taxonomy" id="2026653"/>
    <lineage>
        <taxon>Bacteria</taxon>
        <taxon>Pseudomonadati</taxon>
        <taxon>Bacteroidota</taxon>
        <taxon>Flavobacteriia</taxon>
        <taxon>Flavobacteriales</taxon>
        <taxon>Flavobacteriaceae</taxon>
        <taxon>Flavobacterium</taxon>
    </lineage>
</organism>
<keyword evidence="3" id="KW-1185">Reference proteome</keyword>
<evidence type="ECO:0000256" key="1">
    <source>
        <dbReference type="SAM" id="SignalP"/>
    </source>
</evidence>
<accession>A0ABW5YKC3</accession>
<reference evidence="3" key="1">
    <citation type="journal article" date="2019" name="Int. J. Syst. Evol. Microbiol.">
        <title>The Global Catalogue of Microorganisms (GCM) 10K type strain sequencing project: providing services to taxonomists for standard genome sequencing and annotation.</title>
        <authorList>
            <consortium name="The Broad Institute Genomics Platform"/>
            <consortium name="The Broad Institute Genome Sequencing Center for Infectious Disease"/>
            <person name="Wu L."/>
            <person name="Ma J."/>
        </authorList>
    </citation>
    <scope>NUCLEOTIDE SEQUENCE [LARGE SCALE GENOMIC DNA]</scope>
    <source>
        <strain evidence="3">KCTC 22671</strain>
    </source>
</reference>
<dbReference type="RefSeq" id="WP_379810371.1">
    <property type="nucleotide sequence ID" value="NZ_JBHUPC010000010.1"/>
</dbReference>
<protein>
    <submittedName>
        <fullName evidence="2">Uncharacterized protein</fullName>
    </submittedName>
</protein>
<dbReference type="EMBL" id="JBHUPC010000010">
    <property type="protein sequence ID" value="MFD2890859.1"/>
    <property type="molecule type" value="Genomic_DNA"/>
</dbReference>
<gene>
    <name evidence="2" type="ORF">ACFS5J_02400</name>
</gene>
<dbReference type="Proteomes" id="UP001597534">
    <property type="component" value="Unassembled WGS sequence"/>
</dbReference>
<evidence type="ECO:0000313" key="2">
    <source>
        <dbReference type="EMBL" id="MFD2890859.1"/>
    </source>
</evidence>
<comment type="caution">
    <text evidence="2">The sequence shown here is derived from an EMBL/GenBank/DDBJ whole genome shotgun (WGS) entry which is preliminary data.</text>
</comment>
<proteinExistence type="predicted"/>
<feature type="signal peptide" evidence="1">
    <location>
        <begin position="1"/>
        <end position="22"/>
    </location>
</feature>
<sequence>MKLKFLLLSIFVFSIQNLIAKACGCGSFESGTYDYTVLFGQGCCTGIPYGTGYLTLWIYDEEGVWEVSSVEEIKPIDAQKGCCSTSV</sequence>
<feature type="chain" id="PRO_5045419692" evidence="1">
    <location>
        <begin position="23"/>
        <end position="87"/>
    </location>
</feature>
<keyword evidence="1" id="KW-0732">Signal</keyword>
<name>A0ABW5YKC3_9FLAO</name>
<evidence type="ECO:0000313" key="3">
    <source>
        <dbReference type="Proteomes" id="UP001597534"/>
    </source>
</evidence>